<dbReference type="Proteomes" id="UP000553888">
    <property type="component" value="Unassembled WGS sequence"/>
</dbReference>
<gene>
    <name evidence="2" type="ORF">BJ979_001630</name>
</gene>
<evidence type="ECO:0000313" key="3">
    <source>
        <dbReference type="Proteomes" id="UP000553888"/>
    </source>
</evidence>
<dbReference type="Pfam" id="PF07508">
    <property type="entry name" value="Recombinase"/>
    <property type="match status" value="1"/>
</dbReference>
<dbReference type="RefSeq" id="WP_179566913.1">
    <property type="nucleotide sequence ID" value="NZ_JACBZY010000001.1"/>
</dbReference>
<dbReference type="InterPro" id="IPR050639">
    <property type="entry name" value="SSR_resolvase"/>
</dbReference>
<sequence length="486" mass="52072">MPIFDIYARQSLDVKEGITRQIERCTQLIEARGGTVGEIYRDNDTSASKVRGPKTAWGRMLDAEPRPLVAVDLDRLLRTVADLTTIIGTGRKVVTVDGEIDLTTADGEFRATMLAGIARFEVRRKAERQRRANGHRRGLGIPAGGRRAFGYTRLESGAATVTATRQGADGREFPAYGHEPLEPEASAVRQGYDLLLAGATLRSIARAWNDAGLATTVGHAWEPYAVRGVLASPRYAALVTPPRAATGGQSAAHNLGLADLPVGSWEPLVSPETWAAARDLLSDPGRRSNPGGMPKSLLSGIAVCGVCGAPMKAGMVRNILVYRCGASPHLARKRADADHYVTEVVIERLSRPDAADLLTSRDAPDVDALRRDLREAQQGEANVLSMVARGLTSMRAAEASLRDVRKRIGELEAAMSDAGKVDVLGPLVSAGDVRTVWQALDSDRQRAVVKALMTLELRSPGKGSRAPRDGAARLAHTAATVGITWH</sequence>
<dbReference type="SUPFAM" id="SSF53041">
    <property type="entry name" value="Resolvase-like"/>
    <property type="match status" value="1"/>
</dbReference>
<evidence type="ECO:0000313" key="2">
    <source>
        <dbReference type="EMBL" id="NYG99004.1"/>
    </source>
</evidence>
<dbReference type="EMBL" id="JACBZY010000001">
    <property type="protein sequence ID" value="NYG99004.1"/>
    <property type="molecule type" value="Genomic_DNA"/>
</dbReference>
<feature type="domain" description="Recombinase" evidence="1">
    <location>
        <begin position="168"/>
        <end position="287"/>
    </location>
</feature>
<dbReference type="InterPro" id="IPR006119">
    <property type="entry name" value="Resolv_N"/>
</dbReference>
<dbReference type="GO" id="GO:0003677">
    <property type="term" value="F:DNA binding"/>
    <property type="evidence" value="ECO:0007669"/>
    <property type="project" value="InterPro"/>
</dbReference>
<dbReference type="AlphaFoldDB" id="A0A852YCK0"/>
<dbReference type="Pfam" id="PF00239">
    <property type="entry name" value="Resolvase"/>
    <property type="match status" value="1"/>
</dbReference>
<accession>A0A852YCK0</accession>
<dbReference type="PANTHER" id="PTHR30461">
    <property type="entry name" value="DNA-INVERTASE FROM LAMBDOID PROPHAGE"/>
    <property type="match status" value="1"/>
</dbReference>
<name>A0A852YCK0_9MICO</name>
<dbReference type="InterPro" id="IPR038109">
    <property type="entry name" value="DNA_bind_recomb_sf"/>
</dbReference>
<dbReference type="GO" id="GO:0000150">
    <property type="term" value="F:DNA strand exchange activity"/>
    <property type="evidence" value="ECO:0007669"/>
    <property type="project" value="InterPro"/>
</dbReference>
<dbReference type="InterPro" id="IPR036162">
    <property type="entry name" value="Resolvase-like_N_sf"/>
</dbReference>
<protein>
    <submittedName>
        <fullName evidence="2">DNA invertase Pin-like site-specific DNA recombinase</fullName>
    </submittedName>
</protein>
<dbReference type="Gene3D" id="3.90.1750.20">
    <property type="entry name" value="Putative Large Serine Recombinase, Chain B, Domain 2"/>
    <property type="match status" value="1"/>
</dbReference>
<keyword evidence="3" id="KW-1185">Reference proteome</keyword>
<comment type="caution">
    <text evidence="2">The sequence shown here is derived from an EMBL/GenBank/DDBJ whole genome shotgun (WGS) entry which is preliminary data.</text>
</comment>
<proteinExistence type="predicted"/>
<dbReference type="PROSITE" id="PS51737">
    <property type="entry name" value="RECOMBINASE_DNA_BIND"/>
    <property type="match status" value="1"/>
</dbReference>
<dbReference type="CDD" id="cd00338">
    <property type="entry name" value="Ser_Recombinase"/>
    <property type="match status" value="1"/>
</dbReference>
<dbReference type="SMART" id="SM00857">
    <property type="entry name" value="Resolvase"/>
    <property type="match status" value="1"/>
</dbReference>
<organism evidence="2 3">
    <name type="scientific">Schumannella luteola</name>
    <dbReference type="NCBI Taxonomy" id="472059"/>
    <lineage>
        <taxon>Bacteria</taxon>
        <taxon>Bacillati</taxon>
        <taxon>Actinomycetota</taxon>
        <taxon>Actinomycetes</taxon>
        <taxon>Micrococcales</taxon>
        <taxon>Microbacteriaceae</taxon>
        <taxon>Schumannella</taxon>
    </lineage>
</organism>
<dbReference type="Gene3D" id="3.40.50.1390">
    <property type="entry name" value="Resolvase, N-terminal catalytic domain"/>
    <property type="match status" value="1"/>
</dbReference>
<evidence type="ECO:0000259" key="1">
    <source>
        <dbReference type="PROSITE" id="PS51737"/>
    </source>
</evidence>
<dbReference type="PANTHER" id="PTHR30461:SF23">
    <property type="entry name" value="DNA RECOMBINASE-RELATED"/>
    <property type="match status" value="1"/>
</dbReference>
<reference evidence="2 3" key="1">
    <citation type="submission" date="2020-07" db="EMBL/GenBank/DDBJ databases">
        <title>Sequencing the genomes of 1000 actinobacteria strains.</title>
        <authorList>
            <person name="Klenk H.-P."/>
        </authorList>
    </citation>
    <scope>NUCLEOTIDE SEQUENCE [LARGE SCALE GENOMIC DNA]</scope>
    <source>
        <strain evidence="2 3">DSM 23141</strain>
    </source>
</reference>
<dbReference type="InterPro" id="IPR011109">
    <property type="entry name" value="DNA_bind_recombinase_dom"/>
</dbReference>